<dbReference type="Pfam" id="PF01035">
    <property type="entry name" value="DNA_binding_1"/>
    <property type="match status" value="1"/>
</dbReference>
<dbReference type="Gene3D" id="1.10.10.10">
    <property type="entry name" value="Winged helix-like DNA-binding domain superfamily/Winged helix DNA-binding domain"/>
    <property type="match status" value="1"/>
</dbReference>
<protein>
    <recommendedName>
        <fullName evidence="3">Methylated-DNA-[protein]-cysteine S-methyltransferase DNA binding domain-containing protein</fullName>
    </recommendedName>
</protein>
<accession>A0A255Z8R9</accession>
<dbReference type="Proteomes" id="UP000216998">
    <property type="component" value="Unassembled WGS sequence"/>
</dbReference>
<dbReference type="InterPro" id="IPR036388">
    <property type="entry name" value="WH-like_DNA-bd_sf"/>
</dbReference>
<dbReference type="GO" id="GO:0006281">
    <property type="term" value="P:DNA repair"/>
    <property type="evidence" value="ECO:0007669"/>
    <property type="project" value="InterPro"/>
</dbReference>
<feature type="domain" description="Methylated-DNA-[protein]-cysteine S-methyltransferase DNA binding" evidence="3">
    <location>
        <begin position="21"/>
        <end position="95"/>
    </location>
</feature>
<evidence type="ECO:0000313" key="5">
    <source>
        <dbReference type="Proteomes" id="UP000216998"/>
    </source>
</evidence>
<sequence>MTGARMVSQTKSQAFVNLRYALIAAVQAIPAGKVVTLGLLSSALNVPPRHVAFLLSKLEREMPGALPQHRVIPQGGDFGPPAKRTVARTAQMAALCAEGHRLTANQVLLLDPHHHHTPDPRHQHTIWATEPAPGH</sequence>
<dbReference type="EMBL" id="NOXU01000010">
    <property type="protein sequence ID" value="OYQ37811.1"/>
    <property type="molecule type" value="Genomic_DNA"/>
</dbReference>
<evidence type="ECO:0000256" key="1">
    <source>
        <dbReference type="ARBA" id="ARBA00022763"/>
    </source>
</evidence>
<feature type="region of interest" description="Disordered" evidence="2">
    <location>
        <begin position="112"/>
        <end position="135"/>
    </location>
</feature>
<keyword evidence="1" id="KW-0227">DNA damage</keyword>
<organism evidence="4 5">
    <name type="scientific">Niveispirillum lacus</name>
    <dbReference type="NCBI Taxonomy" id="1981099"/>
    <lineage>
        <taxon>Bacteria</taxon>
        <taxon>Pseudomonadati</taxon>
        <taxon>Pseudomonadota</taxon>
        <taxon>Alphaproteobacteria</taxon>
        <taxon>Rhodospirillales</taxon>
        <taxon>Azospirillaceae</taxon>
        <taxon>Niveispirillum</taxon>
    </lineage>
</organism>
<name>A0A255Z8R9_9PROT</name>
<reference evidence="4 5" key="1">
    <citation type="submission" date="2017-07" db="EMBL/GenBank/DDBJ databases">
        <title>Niveispirillum cyanobacteriorum sp. nov., isolated from cyanobacterial aggregates in a eutrophic lake.</title>
        <authorList>
            <person name="Cai H."/>
        </authorList>
    </citation>
    <scope>NUCLEOTIDE SEQUENCE [LARGE SCALE GENOMIC DNA]</scope>
    <source>
        <strain evidence="5">TH1-14</strain>
    </source>
</reference>
<dbReference type="InterPro" id="IPR036217">
    <property type="entry name" value="MethylDNA_cys_MeTrfase_DNAb"/>
</dbReference>
<evidence type="ECO:0000256" key="2">
    <source>
        <dbReference type="SAM" id="MobiDB-lite"/>
    </source>
</evidence>
<evidence type="ECO:0000259" key="3">
    <source>
        <dbReference type="Pfam" id="PF01035"/>
    </source>
</evidence>
<gene>
    <name evidence="4" type="ORF">CHU95_00430</name>
</gene>
<evidence type="ECO:0000313" key="4">
    <source>
        <dbReference type="EMBL" id="OYQ37811.1"/>
    </source>
</evidence>
<dbReference type="SUPFAM" id="SSF46767">
    <property type="entry name" value="Methylated DNA-protein cysteine methyltransferase, C-terminal domain"/>
    <property type="match status" value="1"/>
</dbReference>
<keyword evidence="5" id="KW-1185">Reference proteome</keyword>
<comment type="caution">
    <text evidence="4">The sequence shown here is derived from an EMBL/GenBank/DDBJ whole genome shotgun (WGS) entry which is preliminary data.</text>
</comment>
<dbReference type="InterPro" id="IPR014048">
    <property type="entry name" value="MethylDNA_cys_MeTrfase_DNA-bd"/>
</dbReference>
<dbReference type="GO" id="GO:0003824">
    <property type="term" value="F:catalytic activity"/>
    <property type="evidence" value="ECO:0007669"/>
    <property type="project" value="InterPro"/>
</dbReference>
<proteinExistence type="predicted"/>
<dbReference type="OrthoDB" id="9789813at2"/>
<dbReference type="AlphaFoldDB" id="A0A255Z8R9"/>